<organism evidence="2 3">
    <name type="scientific">Deinococcus oregonensis</name>
    <dbReference type="NCBI Taxonomy" id="1805970"/>
    <lineage>
        <taxon>Bacteria</taxon>
        <taxon>Thermotogati</taxon>
        <taxon>Deinococcota</taxon>
        <taxon>Deinococci</taxon>
        <taxon>Deinococcales</taxon>
        <taxon>Deinococcaceae</taxon>
        <taxon>Deinococcus</taxon>
    </lineage>
</organism>
<evidence type="ECO:0000313" key="3">
    <source>
        <dbReference type="Proteomes" id="UP001589733"/>
    </source>
</evidence>
<proteinExistence type="predicted"/>
<accession>A0ABV6B6K2</accession>
<comment type="caution">
    <text evidence="2">The sequence shown here is derived from an EMBL/GenBank/DDBJ whole genome shotgun (WGS) entry which is preliminary data.</text>
</comment>
<name>A0ABV6B6K2_9DEIO</name>
<feature type="chain" id="PRO_5045494611" evidence="1">
    <location>
        <begin position="19"/>
        <end position="530"/>
    </location>
</feature>
<gene>
    <name evidence="2" type="ORF">ACFFLM_19110</name>
</gene>
<dbReference type="EMBL" id="JBHLYR010000059">
    <property type="protein sequence ID" value="MFB9994071.1"/>
    <property type="molecule type" value="Genomic_DNA"/>
</dbReference>
<protein>
    <submittedName>
        <fullName evidence="2">Uncharacterized protein</fullName>
    </submittedName>
</protein>
<evidence type="ECO:0000256" key="1">
    <source>
        <dbReference type="SAM" id="SignalP"/>
    </source>
</evidence>
<keyword evidence="1" id="KW-0732">Signal</keyword>
<sequence>MRLLILLLLFLTACTRSALPSAGPFHYRTTQGGAPLTWNLSIWPANKSGPPKQLTQAAPGGIDGGFRWQLASNGNTVQLEFTGRNDLLALPPRAVVSLTVDGSPAFYGIVPDPASLESLDAEGLLAAGGEEALRLTLMDGKVYRNMGVYAIARDILSRLCPPSLTYSATLIGDGTGTDVGPSLGTYYAPTGTLQDTLISLAKSAGKTWGVDAQGRVFLGIPQTAALTVAYAGQPWRRLQVQGRETVTQAVLRVATAPSNGVQGVTQAADYSVLDYLPATVTSVATAAEHPLYHAQKAFSAPEGVALTGVLRTGTVDSRDLIDTANGFDADPATASTSTGITPYLQLADTTQRVIGVRLRYTLSADATASLNLTHLSTSGLVLPGDVLRLPLNATDTPTDIVLIGPPSAYMVAQGPLKSIGQVTATAPTGTTNVLAVYDLALITVDEVAALRVATSYLQTPFAAPAELTLPYLAPPTESATVTGSPDGTVTGPTGLFEYEHTTQNVRTTKVRLGSTGSSDLVRSLRWAVRQ</sequence>
<keyword evidence="3" id="KW-1185">Reference proteome</keyword>
<evidence type="ECO:0000313" key="2">
    <source>
        <dbReference type="EMBL" id="MFB9994071.1"/>
    </source>
</evidence>
<dbReference type="Proteomes" id="UP001589733">
    <property type="component" value="Unassembled WGS sequence"/>
</dbReference>
<reference evidence="2 3" key="1">
    <citation type="submission" date="2024-09" db="EMBL/GenBank/DDBJ databases">
        <authorList>
            <person name="Sun Q."/>
            <person name="Mori K."/>
        </authorList>
    </citation>
    <scope>NUCLEOTIDE SEQUENCE [LARGE SCALE GENOMIC DNA]</scope>
    <source>
        <strain evidence="2 3">JCM 13503</strain>
    </source>
</reference>
<dbReference type="RefSeq" id="WP_380014126.1">
    <property type="nucleotide sequence ID" value="NZ_JBHLYR010000059.1"/>
</dbReference>
<feature type="signal peptide" evidence="1">
    <location>
        <begin position="1"/>
        <end position="18"/>
    </location>
</feature>